<dbReference type="Proteomes" id="UP000176944">
    <property type="component" value="Chromosome"/>
</dbReference>
<evidence type="ECO:0000313" key="2">
    <source>
        <dbReference type="Proteomes" id="UP000176944"/>
    </source>
</evidence>
<name>A0A1D9FZM8_MOOP1</name>
<reference evidence="2" key="1">
    <citation type="submission" date="2016-10" db="EMBL/GenBank/DDBJ databases">
        <title>Comparative genomics uncovers the prolific and rare metabolic potential of the cyanobacterial genus Moorea.</title>
        <authorList>
            <person name="Leao T."/>
            <person name="Castelao G."/>
            <person name="Korobeynikov A."/>
            <person name="Monroe E.A."/>
            <person name="Podell S."/>
            <person name="Glukhov E."/>
            <person name="Allen E."/>
            <person name="Gerwick W.H."/>
            <person name="Gerwick L."/>
        </authorList>
    </citation>
    <scope>NUCLEOTIDE SEQUENCE [LARGE SCALE GENOMIC DNA]</scope>
    <source>
        <strain evidence="2">JHB</strain>
    </source>
</reference>
<sequence length="64" mass="7341">MWQKIIVWLITEIILNLLGIDDLADYSEFIFEKQVINLNSCQLSAVSRQLSAVSLMFNPTELPN</sequence>
<dbReference type="EMBL" id="CP017708">
    <property type="protein sequence ID" value="AOY80781.1"/>
    <property type="molecule type" value="Genomic_DNA"/>
</dbReference>
<accession>A0A1D9FZM8</accession>
<proteinExistence type="predicted"/>
<dbReference type="AlphaFoldDB" id="A0A1D9FZM8"/>
<evidence type="ECO:0000313" key="1">
    <source>
        <dbReference type="EMBL" id="AOY80781.1"/>
    </source>
</evidence>
<protein>
    <submittedName>
        <fullName evidence="1">Uncharacterized protein</fullName>
    </submittedName>
</protein>
<gene>
    <name evidence="1" type="ORF">BJP36_13520</name>
</gene>
<organism evidence="1 2">
    <name type="scientific">Moorena producens (strain JHB)</name>
    <dbReference type="NCBI Taxonomy" id="1454205"/>
    <lineage>
        <taxon>Bacteria</taxon>
        <taxon>Bacillati</taxon>
        <taxon>Cyanobacteriota</taxon>
        <taxon>Cyanophyceae</taxon>
        <taxon>Coleofasciculales</taxon>
        <taxon>Coleofasciculaceae</taxon>
        <taxon>Moorena</taxon>
    </lineage>
</organism>